<proteinExistence type="predicted"/>
<keyword evidence="2" id="KW-1185">Reference proteome</keyword>
<comment type="caution">
    <text evidence="1">The sequence shown here is derived from an EMBL/GenBank/DDBJ whole genome shotgun (WGS) entry which is preliminary data.</text>
</comment>
<accession>A0ABR2SQR9</accession>
<dbReference type="Proteomes" id="UP001396334">
    <property type="component" value="Unassembled WGS sequence"/>
</dbReference>
<dbReference type="PANTHER" id="PTHR31215">
    <property type="entry name" value="OS05G0510400 PROTEIN-RELATED"/>
    <property type="match status" value="1"/>
</dbReference>
<sequence>MVTMWNWTKVGLPTILLHKCFEISRRFVSSESDCPATKFGNDGFCNYSNITGGSNVGIGDDNGSIPESFYTNKGLKLVWKISSLIAASTRHYLLQPIIAEHKTLDSLILTDADGQGVLRMNRDQLDELRV</sequence>
<evidence type="ECO:0000313" key="1">
    <source>
        <dbReference type="EMBL" id="KAK9027497.1"/>
    </source>
</evidence>
<gene>
    <name evidence="1" type="ORF">V6N11_067330</name>
</gene>
<name>A0ABR2SQR9_9ROSI</name>
<protein>
    <submittedName>
        <fullName evidence="1">Uncharacterized protein</fullName>
    </submittedName>
</protein>
<organism evidence="1 2">
    <name type="scientific">Hibiscus sabdariffa</name>
    <name type="common">roselle</name>
    <dbReference type="NCBI Taxonomy" id="183260"/>
    <lineage>
        <taxon>Eukaryota</taxon>
        <taxon>Viridiplantae</taxon>
        <taxon>Streptophyta</taxon>
        <taxon>Embryophyta</taxon>
        <taxon>Tracheophyta</taxon>
        <taxon>Spermatophyta</taxon>
        <taxon>Magnoliopsida</taxon>
        <taxon>eudicotyledons</taxon>
        <taxon>Gunneridae</taxon>
        <taxon>Pentapetalae</taxon>
        <taxon>rosids</taxon>
        <taxon>malvids</taxon>
        <taxon>Malvales</taxon>
        <taxon>Malvaceae</taxon>
        <taxon>Malvoideae</taxon>
        <taxon>Hibiscus</taxon>
    </lineage>
</organism>
<dbReference type="InterPro" id="IPR044809">
    <property type="entry name" value="AUF1-like"/>
</dbReference>
<dbReference type="EMBL" id="JBBPBN010000012">
    <property type="protein sequence ID" value="KAK9027497.1"/>
    <property type="molecule type" value="Genomic_DNA"/>
</dbReference>
<reference evidence="1 2" key="1">
    <citation type="journal article" date="2024" name="G3 (Bethesda)">
        <title>Genome assembly of Hibiscus sabdariffa L. provides insights into metabolisms of medicinal natural products.</title>
        <authorList>
            <person name="Kim T."/>
        </authorList>
    </citation>
    <scope>NUCLEOTIDE SEQUENCE [LARGE SCALE GENOMIC DNA]</scope>
    <source>
        <strain evidence="1">TK-2024</strain>
        <tissue evidence="1">Old leaves</tissue>
    </source>
</reference>
<evidence type="ECO:0000313" key="2">
    <source>
        <dbReference type="Proteomes" id="UP001396334"/>
    </source>
</evidence>